<dbReference type="InterPro" id="IPR057253">
    <property type="entry name" value="CoiA-like_N"/>
</dbReference>
<keyword evidence="3" id="KW-1185">Reference proteome</keyword>
<comment type="caution">
    <text evidence="2">The sequence shown here is derived from an EMBL/GenBank/DDBJ whole genome shotgun (WGS) entry which is preliminary data.</text>
</comment>
<evidence type="ECO:0000313" key="2">
    <source>
        <dbReference type="EMBL" id="TCL32187.1"/>
    </source>
</evidence>
<proteinExistence type="predicted"/>
<name>A0A4R1PWQ4_9FIRM</name>
<dbReference type="Pfam" id="PF25164">
    <property type="entry name" value="CoiA_N"/>
    <property type="match status" value="1"/>
</dbReference>
<protein>
    <submittedName>
        <fullName evidence="2">Competence protein CoiA-like protein</fullName>
    </submittedName>
</protein>
<accession>A0A4R1PWQ4</accession>
<gene>
    <name evidence="2" type="ORF">EV210_1237</name>
</gene>
<dbReference type="Proteomes" id="UP000295063">
    <property type="component" value="Unassembled WGS sequence"/>
</dbReference>
<reference evidence="2 3" key="1">
    <citation type="submission" date="2019-03" db="EMBL/GenBank/DDBJ databases">
        <title>Genomic Encyclopedia of Type Strains, Phase IV (KMG-IV): sequencing the most valuable type-strain genomes for metagenomic binning, comparative biology and taxonomic classification.</title>
        <authorList>
            <person name="Goeker M."/>
        </authorList>
    </citation>
    <scope>NUCLEOTIDE SEQUENCE [LARGE SCALE GENOMIC DNA]</scope>
    <source>
        <strain evidence="2 3">DSM 15969</strain>
    </source>
</reference>
<dbReference type="EMBL" id="SLUI01000023">
    <property type="protein sequence ID" value="TCL32187.1"/>
    <property type="molecule type" value="Genomic_DNA"/>
</dbReference>
<dbReference type="OrthoDB" id="3784230at2"/>
<feature type="domain" description="Competence protein CoiA-like N-terminal" evidence="1">
    <location>
        <begin position="25"/>
        <end position="56"/>
    </location>
</feature>
<dbReference type="RefSeq" id="WP_132083490.1">
    <property type="nucleotide sequence ID" value="NZ_SLUI01000023.1"/>
</dbReference>
<dbReference type="AlphaFoldDB" id="A0A4R1PWQ4"/>
<evidence type="ECO:0000313" key="3">
    <source>
        <dbReference type="Proteomes" id="UP000295063"/>
    </source>
</evidence>
<evidence type="ECO:0000259" key="1">
    <source>
        <dbReference type="Pfam" id="PF25164"/>
    </source>
</evidence>
<organism evidence="2 3">
    <name type="scientific">Anaerospora hongkongensis</name>
    <dbReference type="NCBI Taxonomy" id="244830"/>
    <lineage>
        <taxon>Bacteria</taxon>
        <taxon>Bacillati</taxon>
        <taxon>Bacillota</taxon>
        <taxon>Negativicutes</taxon>
        <taxon>Selenomonadales</taxon>
        <taxon>Sporomusaceae</taxon>
        <taxon>Anaerospora</taxon>
    </lineage>
</organism>
<sequence length="280" mass="32239">MLPFGQRGDTLVSVNDVDRGLQEDVVCPSCQVPLVARKGKKKTHHFAHHNGDDCSTGLQTVLHIRAKEIIAEAKTIFVPGYSIQLPCRMRKREFNIITPQKVTLDNVWLEKHLDNIIPDVFAKTKAHGRELLVEIRVSHAVDQSKLDRIKSMNYSAIEVDLSDLHAKGYDDEVLRKRLIEQDDRKKWLHSPKINGIKDDVIMTALYETCSVKAVHERWLSLGCPAKGWKTILYYDCYVCNYVYSDNINPTREIWCGYKSKIEDYDSLLQSMKRKKQQQGL</sequence>